<keyword evidence="1" id="KW-1133">Transmembrane helix</keyword>
<gene>
    <name evidence="2" type="primary">Vigan.01G421100</name>
    <name evidence="2" type="ORF">VIGAN_01421100</name>
</gene>
<accession>A0A0S3R6G2</accession>
<keyword evidence="3" id="KW-1185">Reference proteome</keyword>
<proteinExistence type="predicted"/>
<evidence type="ECO:0000313" key="2">
    <source>
        <dbReference type="EMBL" id="BAT76235.1"/>
    </source>
</evidence>
<feature type="transmembrane region" description="Helical" evidence="1">
    <location>
        <begin position="44"/>
        <end position="70"/>
    </location>
</feature>
<name>A0A0S3R6G2_PHAAN</name>
<keyword evidence="1" id="KW-0472">Membrane</keyword>
<protein>
    <submittedName>
        <fullName evidence="2">Uncharacterized protein</fullName>
    </submittedName>
</protein>
<sequence>AEQNNNKRHKQYLILTSNYIIFHIINKIYLNYFLILYSSFHFNIVINIHLVCNFHFSCYIYLHIFFSIYVQEQ</sequence>
<feature type="transmembrane region" description="Helical" evidence="1">
    <location>
        <begin position="12"/>
        <end position="32"/>
    </location>
</feature>
<keyword evidence="1" id="KW-0812">Transmembrane</keyword>
<evidence type="ECO:0000256" key="1">
    <source>
        <dbReference type="SAM" id="Phobius"/>
    </source>
</evidence>
<dbReference type="EMBL" id="AP015034">
    <property type="protein sequence ID" value="BAT76235.1"/>
    <property type="molecule type" value="Genomic_DNA"/>
</dbReference>
<organism evidence="2 3">
    <name type="scientific">Vigna angularis var. angularis</name>
    <dbReference type="NCBI Taxonomy" id="157739"/>
    <lineage>
        <taxon>Eukaryota</taxon>
        <taxon>Viridiplantae</taxon>
        <taxon>Streptophyta</taxon>
        <taxon>Embryophyta</taxon>
        <taxon>Tracheophyta</taxon>
        <taxon>Spermatophyta</taxon>
        <taxon>Magnoliopsida</taxon>
        <taxon>eudicotyledons</taxon>
        <taxon>Gunneridae</taxon>
        <taxon>Pentapetalae</taxon>
        <taxon>rosids</taxon>
        <taxon>fabids</taxon>
        <taxon>Fabales</taxon>
        <taxon>Fabaceae</taxon>
        <taxon>Papilionoideae</taxon>
        <taxon>50 kb inversion clade</taxon>
        <taxon>NPAAA clade</taxon>
        <taxon>indigoferoid/millettioid clade</taxon>
        <taxon>Phaseoleae</taxon>
        <taxon>Vigna</taxon>
    </lineage>
</organism>
<dbReference type="AlphaFoldDB" id="A0A0S3R6G2"/>
<feature type="non-terminal residue" evidence="2">
    <location>
        <position position="1"/>
    </location>
</feature>
<evidence type="ECO:0000313" key="3">
    <source>
        <dbReference type="Proteomes" id="UP000291084"/>
    </source>
</evidence>
<dbReference type="Proteomes" id="UP000291084">
    <property type="component" value="Chromosome 1"/>
</dbReference>
<reference evidence="2 3" key="1">
    <citation type="journal article" date="2015" name="Sci. Rep.">
        <title>The power of single molecule real-time sequencing technology in the de novo assembly of a eukaryotic genome.</title>
        <authorList>
            <person name="Sakai H."/>
            <person name="Naito K."/>
            <person name="Ogiso-Tanaka E."/>
            <person name="Takahashi Y."/>
            <person name="Iseki K."/>
            <person name="Muto C."/>
            <person name="Satou K."/>
            <person name="Teruya K."/>
            <person name="Shiroma A."/>
            <person name="Shimoji M."/>
            <person name="Hirano T."/>
            <person name="Itoh T."/>
            <person name="Kaga A."/>
            <person name="Tomooka N."/>
        </authorList>
    </citation>
    <scope>NUCLEOTIDE SEQUENCE [LARGE SCALE GENOMIC DNA]</scope>
    <source>
        <strain evidence="3">cv. Shumari</strain>
    </source>
</reference>